<feature type="region of interest" description="Disordered" evidence="1">
    <location>
        <begin position="35"/>
        <end position="62"/>
    </location>
</feature>
<name>A0A3P7ZPR0_9TREM</name>
<accession>A0A3P7ZPR0</accession>
<organism evidence="2 3">
    <name type="scientific">Schistosoma margrebowiei</name>
    <dbReference type="NCBI Taxonomy" id="48269"/>
    <lineage>
        <taxon>Eukaryota</taxon>
        <taxon>Metazoa</taxon>
        <taxon>Spiralia</taxon>
        <taxon>Lophotrochozoa</taxon>
        <taxon>Platyhelminthes</taxon>
        <taxon>Trematoda</taxon>
        <taxon>Digenea</taxon>
        <taxon>Strigeidida</taxon>
        <taxon>Schistosomatoidea</taxon>
        <taxon>Schistosomatidae</taxon>
        <taxon>Schistosoma</taxon>
    </lineage>
</organism>
<evidence type="ECO:0000256" key="1">
    <source>
        <dbReference type="SAM" id="MobiDB-lite"/>
    </source>
</evidence>
<protein>
    <submittedName>
        <fullName evidence="2">Uncharacterized protein</fullName>
    </submittedName>
</protein>
<sequence>MIVPGEEDEDEVTEPVPILPILLPKGLEVVKLFDTPAEAPPPTPTSERLERGFSMQNNRETS</sequence>
<gene>
    <name evidence="2" type="ORF">SMRZ_LOCUS9401</name>
</gene>
<dbReference type="AlphaFoldDB" id="A0A3P7ZPR0"/>
<evidence type="ECO:0000313" key="3">
    <source>
        <dbReference type="Proteomes" id="UP000277204"/>
    </source>
</evidence>
<dbReference type="Proteomes" id="UP000277204">
    <property type="component" value="Unassembled WGS sequence"/>
</dbReference>
<dbReference type="EMBL" id="UZAI01004422">
    <property type="protein sequence ID" value="VDO86167.1"/>
    <property type="molecule type" value="Genomic_DNA"/>
</dbReference>
<reference evidence="2 3" key="1">
    <citation type="submission" date="2018-11" db="EMBL/GenBank/DDBJ databases">
        <authorList>
            <consortium name="Pathogen Informatics"/>
        </authorList>
    </citation>
    <scope>NUCLEOTIDE SEQUENCE [LARGE SCALE GENOMIC DNA]</scope>
    <source>
        <strain evidence="2 3">Zambia</strain>
    </source>
</reference>
<proteinExistence type="predicted"/>
<evidence type="ECO:0000313" key="2">
    <source>
        <dbReference type="EMBL" id="VDO86167.1"/>
    </source>
</evidence>
<keyword evidence="3" id="KW-1185">Reference proteome</keyword>